<protein>
    <submittedName>
        <fullName evidence="2">Purine-binding chemotaxis protein CheW</fullName>
    </submittedName>
</protein>
<proteinExistence type="predicted"/>
<evidence type="ECO:0000313" key="2">
    <source>
        <dbReference type="EMBL" id="SFF53805.1"/>
    </source>
</evidence>
<dbReference type="eggNOG" id="COG0835">
    <property type="taxonomic scope" value="Bacteria"/>
</dbReference>
<gene>
    <name evidence="2" type="ORF">SAMN04487885_10252</name>
</gene>
<accession>A0A1I2JG33</accession>
<keyword evidence="3" id="KW-1185">Reference proteome</keyword>
<dbReference type="EMBL" id="FOOE01000002">
    <property type="protein sequence ID" value="SFF53805.1"/>
    <property type="molecule type" value="Genomic_DNA"/>
</dbReference>
<dbReference type="GO" id="GO:0007165">
    <property type="term" value="P:signal transduction"/>
    <property type="evidence" value="ECO:0007669"/>
    <property type="project" value="InterPro"/>
</dbReference>
<dbReference type="Gene3D" id="2.40.50.180">
    <property type="entry name" value="CheA-289, Domain 4"/>
    <property type="match status" value="1"/>
</dbReference>
<dbReference type="STRING" id="1529.SAMN04487885_10252"/>
<dbReference type="GO" id="GO:0006935">
    <property type="term" value="P:chemotaxis"/>
    <property type="evidence" value="ECO:0007669"/>
    <property type="project" value="InterPro"/>
</dbReference>
<dbReference type="PANTHER" id="PTHR22617">
    <property type="entry name" value="CHEMOTAXIS SENSOR HISTIDINE KINASE-RELATED"/>
    <property type="match status" value="1"/>
</dbReference>
<name>A0A1I2JG33_9CLOT</name>
<dbReference type="SUPFAM" id="SSF50341">
    <property type="entry name" value="CheW-like"/>
    <property type="match status" value="1"/>
</dbReference>
<evidence type="ECO:0000259" key="1">
    <source>
        <dbReference type="PROSITE" id="PS50851"/>
    </source>
</evidence>
<dbReference type="Gene3D" id="2.30.30.40">
    <property type="entry name" value="SH3 Domains"/>
    <property type="match status" value="1"/>
</dbReference>
<dbReference type="SMART" id="SM00260">
    <property type="entry name" value="CheW"/>
    <property type="match status" value="1"/>
</dbReference>
<reference evidence="2 3" key="1">
    <citation type="submission" date="2016-10" db="EMBL/GenBank/DDBJ databases">
        <authorList>
            <person name="de Groot N.N."/>
        </authorList>
    </citation>
    <scope>NUCLEOTIDE SEQUENCE [LARGE SCALE GENOMIC DNA]</scope>
    <source>
        <strain evidence="2 3">NLAE-zl-G419</strain>
    </source>
</reference>
<dbReference type="InterPro" id="IPR039315">
    <property type="entry name" value="CheW"/>
</dbReference>
<dbReference type="PROSITE" id="PS50851">
    <property type="entry name" value="CHEW"/>
    <property type="match status" value="1"/>
</dbReference>
<evidence type="ECO:0000313" key="3">
    <source>
        <dbReference type="Proteomes" id="UP000182135"/>
    </source>
</evidence>
<feature type="domain" description="CheW-like" evidence="1">
    <location>
        <begin position="1"/>
        <end position="127"/>
    </location>
</feature>
<dbReference type="Pfam" id="PF01584">
    <property type="entry name" value="CheW"/>
    <property type="match status" value="1"/>
</dbReference>
<dbReference type="InterPro" id="IPR002545">
    <property type="entry name" value="CheW-lke_dom"/>
</dbReference>
<dbReference type="InterPro" id="IPR036061">
    <property type="entry name" value="CheW-like_dom_sf"/>
</dbReference>
<dbReference type="GO" id="GO:0005829">
    <property type="term" value="C:cytosol"/>
    <property type="evidence" value="ECO:0007669"/>
    <property type="project" value="TreeGrafter"/>
</dbReference>
<sequence>MQILIFTLEEKLFALDIENIELIKDTGDITRVPLAPYYIKGIIGLNGNIITVLDIKAILSLSKDNIEKNIIIFNVDKEKMGITVDKALEIVEIDKEKIELIQNNIFLCGVVEVKEKKISIINTNCII</sequence>
<dbReference type="PANTHER" id="PTHR22617:SF23">
    <property type="entry name" value="CHEMOTAXIS PROTEIN CHEW"/>
    <property type="match status" value="1"/>
</dbReference>
<dbReference type="Proteomes" id="UP000182135">
    <property type="component" value="Unassembled WGS sequence"/>
</dbReference>
<dbReference type="AlphaFoldDB" id="A0A1I2JG33"/>
<organism evidence="2 3">
    <name type="scientific">Clostridium cadaveris</name>
    <dbReference type="NCBI Taxonomy" id="1529"/>
    <lineage>
        <taxon>Bacteria</taxon>
        <taxon>Bacillati</taxon>
        <taxon>Bacillota</taxon>
        <taxon>Clostridia</taxon>
        <taxon>Eubacteriales</taxon>
        <taxon>Clostridiaceae</taxon>
        <taxon>Clostridium</taxon>
    </lineage>
</organism>